<evidence type="ECO:0000313" key="3">
    <source>
        <dbReference type="Proteomes" id="UP000786811"/>
    </source>
</evidence>
<feature type="region of interest" description="Disordered" evidence="1">
    <location>
        <begin position="56"/>
        <end position="87"/>
    </location>
</feature>
<gene>
    <name evidence="2" type="ORF">HICCMSTLAB_LOCUS10022</name>
</gene>
<reference evidence="2" key="1">
    <citation type="submission" date="2021-04" db="EMBL/GenBank/DDBJ databases">
        <authorList>
            <person name="Chebbi M.A.C M."/>
        </authorList>
    </citation>
    <scope>NUCLEOTIDE SEQUENCE</scope>
</reference>
<protein>
    <submittedName>
        <fullName evidence="2">Uncharacterized protein</fullName>
    </submittedName>
</protein>
<organism evidence="2 3">
    <name type="scientific">Cotesia congregata</name>
    <name type="common">Parasitoid wasp</name>
    <name type="synonym">Apanteles congregatus</name>
    <dbReference type="NCBI Taxonomy" id="51543"/>
    <lineage>
        <taxon>Eukaryota</taxon>
        <taxon>Metazoa</taxon>
        <taxon>Ecdysozoa</taxon>
        <taxon>Arthropoda</taxon>
        <taxon>Hexapoda</taxon>
        <taxon>Insecta</taxon>
        <taxon>Pterygota</taxon>
        <taxon>Neoptera</taxon>
        <taxon>Endopterygota</taxon>
        <taxon>Hymenoptera</taxon>
        <taxon>Apocrita</taxon>
        <taxon>Ichneumonoidea</taxon>
        <taxon>Braconidae</taxon>
        <taxon>Microgastrinae</taxon>
        <taxon>Cotesia</taxon>
    </lineage>
</organism>
<feature type="compositionally biased region" description="Polar residues" evidence="1">
    <location>
        <begin position="64"/>
        <end position="78"/>
    </location>
</feature>
<evidence type="ECO:0000313" key="2">
    <source>
        <dbReference type="EMBL" id="CAG5100949.1"/>
    </source>
</evidence>
<feature type="region of interest" description="Disordered" evidence="1">
    <location>
        <begin position="280"/>
        <end position="307"/>
    </location>
</feature>
<comment type="caution">
    <text evidence="2">The sequence shown here is derived from an EMBL/GenBank/DDBJ whole genome shotgun (WGS) entry which is preliminary data.</text>
</comment>
<dbReference type="EMBL" id="CAJNRD030001122">
    <property type="protein sequence ID" value="CAG5100949.1"/>
    <property type="molecule type" value="Genomic_DNA"/>
</dbReference>
<dbReference type="Proteomes" id="UP000786811">
    <property type="component" value="Unassembled WGS sequence"/>
</dbReference>
<keyword evidence="3" id="KW-1185">Reference proteome</keyword>
<name>A0A8J2HKM0_COTCN</name>
<sequence>MDLLCNVFIKECYVFLIAAVIIEVYKATVTKMVYRGLLQTDDPRDAPKLVRITPLRSSRHDASKTSTRTQYSSAINHNSCKKSDGSRGVSAVKMDAKISAPKLRNISEIRESVTSKIVSAQSINNINNKKVNVNSNNNKNLSQSSRLSQSSMLANLKDLERLRSLSLNESTINQSEVSKTTRLLAQKILEASRLDSSTTINRTARNNTILGKNNCKIEKIIAQAPAGLLTPQSSEELEKEREIRTNYTVVPIQQFQHQHHNLTNSFSLNQNQCQDHLQELDQDQPKAPVRRRREQRQASIDRKEYRTSVHTARPDILDGLIKESDRQLELLKTDLRTESSTTLNKSIQKKGISMTQYSVIPSHNHLSPTV</sequence>
<dbReference type="OrthoDB" id="7701151at2759"/>
<feature type="compositionally biased region" description="Basic and acidic residues" evidence="1">
    <location>
        <begin position="295"/>
        <end position="307"/>
    </location>
</feature>
<evidence type="ECO:0000256" key="1">
    <source>
        <dbReference type="SAM" id="MobiDB-lite"/>
    </source>
</evidence>
<dbReference type="AlphaFoldDB" id="A0A8J2HKM0"/>
<proteinExistence type="predicted"/>
<accession>A0A8J2HKM0</accession>